<dbReference type="RefSeq" id="WP_265896388.1">
    <property type="nucleotide sequence ID" value="NZ_JAPIVE010000003.1"/>
</dbReference>
<accession>A0AA41ZHH3</accession>
<evidence type="ECO:0000256" key="2">
    <source>
        <dbReference type="ARBA" id="ARBA00022729"/>
    </source>
</evidence>
<feature type="domain" description="Glycine zipper 2TM" evidence="7">
    <location>
        <begin position="65"/>
        <end position="105"/>
    </location>
</feature>
<dbReference type="InterPro" id="IPR051407">
    <property type="entry name" value="Bact_OM_lipoprot/Surf_antigen"/>
</dbReference>
<keyword evidence="5" id="KW-0449">Lipoprotein</keyword>
<evidence type="ECO:0000313" key="8">
    <source>
        <dbReference type="EMBL" id="MCX2524665.1"/>
    </source>
</evidence>
<name>A0AA41ZHH3_9GAMM</name>
<keyword evidence="4" id="KW-0564">Palmitate</keyword>
<dbReference type="PANTHER" id="PTHR35603:SF1">
    <property type="entry name" value="OUTER MEMBRANE LIPOPROTEIN SLYB"/>
    <property type="match status" value="1"/>
</dbReference>
<evidence type="ECO:0000256" key="3">
    <source>
        <dbReference type="ARBA" id="ARBA00023136"/>
    </source>
</evidence>
<keyword evidence="2 6" id="KW-0732">Signal</keyword>
<evidence type="ECO:0000256" key="4">
    <source>
        <dbReference type="ARBA" id="ARBA00023139"/>
    </source>
</evidence>
<sequence>MKQISYTALALAGVLSLAGCANSDIYSGDVYSGNQAKTARNVSYGNVTGVRPVTIQSGNENDTGIGGIGGALLGGLLGSQFGGGSGRLLTSAAGAVGGAVAGSRVEQSVNRVSAYEIQVQRDDGQQVVVVQKADHPYNVGDRVRLIGAGNDLAVTPAN</sequence>
<comment type="subcellular location">
    <subcellularLocation>
        <location evidence="1">Cell outer membrane</location>
        <topology evidence="1">Lipid-anchor</topology>
    </subcellularLocation>
</comment>
<reference evidence="8" key="1">
    <citation type="submission" date="2022-11" db="EMBL/GenBank/DDBJ databases">
        <title>Larsenimonas rhizosphaerae sp. nov., isolated from a tidal mudflat.</title>
        <authorList>
            <person name="Lee S.D."/>
            <person name="Kim I.S."/>
        </authorList>
    </citation>
    <scope>NUCLEOTIDE SEQUENCE</scope>
    <source>
        <strain evidence="8">GH2-1</strain>
    </source>
</reference>
<dbReference type="PROSITE" id="PS51257">
    <property type="entry name" value="PROKAR_LIPOPROTEIN"/>
    <property type="match status" value="1"/>
</dbReference>
<feature type="chain" id="PRO_5041398327" evidence="6">
    <location>
        <begin position="24"/>
        <end position="158"/>
    </location>
</feature>
<dbReference type="Proteomes" id="UP001165678">
    <property type="component" value="Unassembled WGS sequence"/>
</dbReference>
<evidence type="ECO:0000256" key="1">
    <source>
        <dbReference type="ARBA" id="ARBA00004459"/>
    </source>
</evidence>
<evidence type="ECO:0000313" key="9">
    <source>
        <dbReference type="Proteomes" id="UP001165678"/>
    </source>
</evidence>
<dbReference type="InterPro" id="IPR008816">
    <property type="entry name" value="Gly_zipper_2TM_dom"/>
</dbReference>
<feature type="signal peptide" evidence="6">
    <location>
        <begin position="1"/>
        <end position="23"/>
    </location>
</feature>
<dbReference type="EMBL" id="JAPIVE010000003">
    <property type="protein sequence ID" value="MCX2524665.1"/>
    <property type="molecule type" value="Genomic_DNA"/>
</dbReference>
<evidence type="ECO:0000256" key="6">
    <source>
        <dbReference type="SAM" id="SignalP"/>
    </source>
</evidence>
<comment type="caution">
    <text evidence="8">The sequence shown here is derived from an EMBL/GenBank/DDBJ whole genome shotgun (WGS) entry which is preliminary data.</text>
</comment>
<evidence type="ECO:0000259" key="7">
    <source>
        <dbReference type="Pfam" id="PF05433"/>
    </source>
</evidence>
<organism evidence="8 9">
    <name type="scientific">Larsenimonas rhizosphaerae</name>
    <dbReference type="NCBI Taxonomy" id="2944682"/>
    <lineage>
        <taxon>Bacteria</taxon>
        <taxon>Pseudomonadati</taxon>
        <taxon>Pseudomonadota</taxon>
        <taxon>Gammaproteobacteria</taxon>
        <taxon>Oceanospirillales</taxon>
        <taxon>Halomonadaceae</taxon>
        <taxon>Larsenimonas</taxon>
    </lineage>
</organism>
<evidence type="ECO:0000256" key="5">
    <source>
        <dbReference type="ARBA" id="ARBA00023288"/>
    </source>
</evidence>
<dbReference type="GO" id="GO:0009279">
    <property type="term" value="C:cell outer membrane"/>
    <property type="evidence" value="ECO:0007669"/>
    <property type="project" value="UniProtKB-SubCell"/>
</dbReference>
<dbReference type="AlphaFoldDB" id="A0AA41ZHH3"/>
<dbReference type="PANTHER" id="PTHR35603">
    <property type="match status" value="1"/>
</dbReference>
<gene>
    <name evidence="8" type="ORF">OQ287_10490</name>
</gene>
<proteinExistence type="predicted"/>
<keyword evidence="9" id="KW-1185">Reference proteome</keyword>
<dbReference type="Pfam" id="PF05433">
    <property type="entry name" value="Rick_17kDa_Anti"/>
    <property type="match status" value="1"/>
</dbReference>
<protein>
    <submittedName>
        <fullName evidence="8">Glycine zipper 2TM domain-containing protein</fullName>
    </submittedName>
</protein>
<keyword evidence="3" id="KW-0472">Membrane</keyword>